<evidence type="ECO:0000256" key="1">
    <source>
        <dbReference type="SAM" id="Phobius"/>
    </source>
</evidence>
<proteinExistence type="predicted"/>
<dbReference type="Proteomes" id="UP001189429">
    <property type="component" value="Unassembled WGS sequence"/>
</dbReference>
<dbReference type="PANTHER" id="PTHR31859">
    <property type="entry name" value="TETRATRICOPEPTIDE REPEAT PROTEIN 39 FAMILY MEMBER"/>
    <property type="match status" value="1"/>
</dbReference>
<dbReference type="InterPro" id="IPR019412">
    <property type="entry name" value="IML2/TPR_39"/>
</dbReference>
<reference evidence="2" key="1">
    <citation type="submission" date="2023-10" db="EMBL/GenBank/DDBJ databases">
        <authorList>
            <person name="Chen Y."/>
            <person name="Shah S."/>
            <person name="Dougan E. K."/>
            <person name="Thang M."/>
            <person name="Chan C."/>
        </authorList>
    </citation>
    <scope>NUCLEOTIDE SEQUENCE [LARGE SCALE GENOMIC DNA]</scope>
</reference>
<dbReference type="EMBL" id="CAUYUJ010014737">
    <property type="protein sequence ID" value="CAK0845429.1"/>
    <property type="molecule type" value="Genomic_DNA"/>
</dbReference>
<keyword evidence="3" id="KW-1185">Reference proteome</keyword>
<accession>A0ABN9THM9</accession>
<dbReference type="InterPro" id="IPR011990">
    <property type="entry name" value="TPR-like_helical_dom_sf"/>
</dbReference>
<keyword evidence="1" id="KW-0472">Membrane</keyword>
<dbReference type="SUPFAM" id="SSF48452">
    <property type="entry name" value="TPR-like"/>
    <property type="match status" value="1"/>
</dbReference>
<gene>
    <name evidence="2" type="ORF">PCOR1329_LOCUS39229</name>
</gene>
<organism evidence="2 3">
    <name type="scientific">Prorocentrum cordatum</name>
    <dbReference type="NCBI Taxonomy" id="2364126"/>
    <lineage>
        <taxon>Eukaryota</taxon>
        <taxon>Sar</taxon>
        <taxon>Alveolata</taxon>
        <taxon>Dinophyceae</taxon>
        <taxon>Prorocentrales</taxon>
        <taxon>Prorocentraceae</taxon>
        <taxon>Prorocentrum</taxon>
    </lineage>
</organism>
<protein>
    <recommendedName>
        <fullName evidence="4">Tetratricopeptide repeat protein 38</fullName>
    </recommendedName>
</protein>
<name>A0ABN9THM9_9DINO</name>
<sequence length="413" mass="46220">MLSDRDYQGRVALGLGFFFLCTSLMPAGFFPLLRLAGFSIDRVKGKAHLTECVEKDIDLGPRATLACLLLSMYHLDIEPDLPRAGDLLVSKLGLQPENVLLHWAGSMLAWRNTCIQQAGELTRTALWCCGEQLGSKAIFLRYELGLFHFVSMSWWSAYNELRYVWDAATSSGHQDDKNFFPYKAIVGTQLAAVAFSLGRDEEAAVLSVESAAAQERFGLLRMEGDFTKVLEIFLRHRARGRSLFAFEVMYFFRQFPKVPTDMLEAIQFRLEDIARPFGEDVARERRRLDGTSGAGAAEALQSPLAEESLVGYASARVVLCVVLFYLGDLDRAMEVVPELSQICSLLPAWSTYLAAHGWYWCGRVLDQCGRRGEALDCLKRGKALKKYPFGITEKMGKMLAQVERAHARSEAAP</sequence>
<comment type="caution">
    <text evidence="2">The sequence shown here is derived from an EMBL/GenBank/DDBJ whole genome shotgun (WGS) entry which is preliminary data.</text>
</comment>
<keyword evidence="1" id="KW-0812">Transmembrane</keyword>
<evidence type="ECO:0008006" key="4">
    <source>
        <dbReference type="Google" id="ProtNLM"/>
    </source>
</evidence>
<dbReference type="PANTHER" id="PTHR31859:SF1">
    <property type="entry name" value="TETRATRICOPEPTIDE REPEAT PROTEIN 39C"/>
    <property type="match status" value="1"/>
</dbReference>
<evidence type="ECO:0000313" key="3">
    <source>
        <dbReference type="Proteomes" id="UP001189429"/>
    </source>
</evidence>
<keyword evidence="1" id="KW-1133">Transmembrane helix</keyword>
<evidence type="ECO:0000313" key="2">
    <source>
        <dbReference type="EMBL" id="CAK0845429.1"/>
    </source>
</evidence>
<dbReference type="Pfam" id="PF10300">
    <property type="entry name" value="Iml2-TPR_39"/>
    <property type="match status" value="1"/>
</dbReference>
<feature type="transmembrane region" description="Helical" evidence="1">
    <location>
        <begin position="12"/>
        <end position="36"/>
    </location>
</feature>